<dbReference type="InterPro" id="IPR000073">
    <property type="entry name" value="AB_hydrolase_1"/>
</dbReference>
<feature type="region of interest" description="Disordered" evidence="1">
    <location>
        <begin position="69"/>
        <end position="88"/>
    </location>
</feature>
<dbReference type="GO" id="GO:0016787">
    <property type="term" value="F:hydrolase activity"/>
    <property type="evidence" value="ECO:0007669"/>
    <property type="project" value="UniProtKB-KW"/>
</dbReference>
<evidence type="ECO:0000313" key="4">
    <source>
        <dbReference type="Proteomes" id="UP001390339"/>
    </source>
</evidence>
<evidence type="ECO:0000259" key="2">
    <source>
        <dbReference type="Pfam" id="PF12697"/>
    </source>
</evidence>
<sequence>MSSVTLPSKPDAAVAYELLPGDAASTLLIVFLNGLGLPQSVWKPSIELFQQQQQSSTVSPKPWMLTYDRYGQGASSRDPRESWPSKDPGYAHTLDEATDDLHELIQTLSPDRQSRIVFVNNSIGAQIARRYADRYPTIVEGILFLDSNPGNTDYETIWPNPADPSFDLAQMTPAGTTLELYQAAYTTMTTLFAHSAKNPEGFDRRDIKRLMADPSRPKLRRSKSQTSPERGPWITVVGHELEQFSREEWEQLKVPVGMAAMYTQPMWHKYNEGLCGLTDPDRAKGPLIAPKAGHFIQRDNPAFVAKELQELVENVEGSA</sequence>
<dbReference type="InterPro" id="IPR050266">
    <property type="entry name" value="AB_hydrolase_sf"/>
</dbReference>
<reference evidence="3 4" key="1">
    <citation type="journal article" date="2024" name="IMA Fungus">
        <title>Apiospora arundinis, a panoply of carbohydrate-active enzymes and secondary metabolites.</title>
        <authorList>
            <person name="Sorensen T."/>
            <person name="Petersen C."/>
            <person name="Muurmann A.T."/>
            <person name="Christiansen J.V."/>
            <person name="Brundto M.L."/>
            <person name="Overgaard C.K."/>
            <person name="Boysen A.T."/>
            <person name="Wollenberg R.D."/>
            <person name="Larsen T.O."/>
            <person name="Sorensen J.L."/>
            <person name="Nielsen K.L."/>
            <person name="Sondergaard T.E."/>
        </authorList>
    </citation>
    <scope>NUCLEOTIDE SEQUENCE [LARGE SCALE GENOMIC DNA]</scope>
    <source>
        <strain evidence="3 4">AAU 773</strain>
    </source>
</reference>
<evidence type="ECO:0000256" key="1">
    <source>
        <dbReference type="SAM" id="MobiDB-lite"/>
    </source>
</evidence>
<comment type="caution">
    <text evidence="3">The sequence shown here is derived from an EMBL/GenBank/DDBJ whole genome shotgun (WGS) entry which is preliminary data.</text>
</comment>
<keyword evidence="3" id="KW-0378">Hydrolase</keyword>
<organism evidence="3 4">
    <name type="scientific">Apiospora arundinis</name>
    <dbReference type="NCBI Taxonomy" id="335852"/>
    <lineage>
        <taxon>Eukaryota</taxon>
        <taxon>Fungi</taxon>
        <taxon>Dikarya</taxon>
        <taxon>Ascomycota</taxon>
        <taxon>Pezizomycotina</taxon>
        <taxon>Sordariomycetes</taxon>
        <taxon>Xylariomycetidae</taxon>
        <taxon>Amphisphaeriales</taxon>
        <taxon>Apiosporaceae</taxon>
        <taxon>Apiospora</taxon>
    </lineage>
</organism>
<dbReference type="Proteomes" id="UP001390339">
    <property type="component" value="Unassembled WGS sequence"/>
</dbReference>
<dbReference type="Gene3D" id="3.40.50.1820">
    <property type="entry name" value="alpha/beta hydrolase"/>
    <property type="match status" value="1"/>
</dbReference>
<dbReference type="EMBL" id="JAPCWZ010000001">
    <property type="protein sequence ID" value="KAK8879839.1"/>
    <property type="molecule type" value="Genomic_DNA"/>
</dbReference>
<dbReference type="Pfam" id="PF12697">
    <property type="entry name" value="Abhydrolase_6"/>
    <property type="match status" value="1"/>
</dbReference>
<feature type="domain" description="AB hydrolase-1" evidence="2">
    <location>
        <begin position="29"/>
        <end position="306"/>
    </location>
</feature>
<keyword evidence="4" id="KW-1185">Reference proteome</keyword>
<proteinExistence type="predicted"/>
<accession>A0ABR2JLT0</accession>
<evidence type="ECO:0000313" key="3">
    <source>
        <dbReference type="EMBL" id="KAK8879839.1"/>
    </source>
</evidence>
<dbReference type="SUPFAM" id="SSF53474">
    <property type="entry name" value="alpha/beta-Hydrolases"/>
    <property type="match status" value="1"/>
</dbReference>
<protein>
    <submittedName>
        <fullName evidence="3">Alpha/beta hydrolase fold-1</fullName>
    </submittedName>
</protein>
<dbReference type="PANTHER" id="PTHR43798">
    <property type="entry name" value="MONOACYLGLYCEROL LIPASE"/>
    <property type="match status" value="1"/>
</dbReference>
<dbReference type="InterPro" id="IPR029058">
    <property type="entry name" value="AB_hydrolase_fold"/>
</dbReference>
<feature type="region of interest" description="Disordered" evidence="1">
    <location>
        <begin position="210"/>
        <end position="231"/>
    </location>
</feature>
<gene>
    <name evidence="3" type="ORF">PGQ11_001133</name>
</gene>
<name>A0ABR2JLT0_9PEZI</name>